<dbReference type="PANTHER" id="PTHR43643:SF3">
    <property type="entry name" value="HISTIDINOL-PHOSPHATE AMINOTRANSFERASE"/>
    <property type="match status" value="1"/>
</dbReference>
<evidence type="ECO:0000313" key="11">
    <source>
        <dbReference type="EMBL" id="KJE28120.1"/>
    </source>
</evidence>
<comment type="cofactor">
    <cofactor evidence="1 9">
        <name>pyridoxal 5'-phosphate</name>
        <dbReference type="ChEBI" id="CHEBI:597326"/>
    </cofactor>
</comment>
<dbReference type="RefSeq" id="WP_044731017.1">
    <property type="nucleotide sequence ID" value="NZ_JYBP01000003.1"/>
</dbReference>
<gene>
    <name evidence="9 11" type="primary">hisC</name>
    <name evidence="11" type="ORF">LG52_800</name>
</gene>
<evidence type="ECO:0000256" key="4">
    <source>
        <dbReference type="ARBA" id="ARBA00022576"/>
    </source>
</evidence>
<dbReference type="Gene3D" id="3.90.1150.10">
    <property type="entry name" value="Aspartate Aminotransferase, domain 1"/>
    <property type="match status" value="1"/>
</dbReference>
<dbReference type="InterPro" id="IPR005861">
    <property type="entry name" value="HisP_aminotrans"/>
</dbReference>
<comment type="caution">
    <text evidence="11">The sequence shown here is derived from an EMBL/GenBank/DDBJ whole genome shotgun (WGS) entry which is preliminary data.</text>
</comment>
<proteinExistence type="inferred from homology"/>
<dbReference type="Proteomes" id="UP000032522">
    <property type="component" value="Unassembled WGS sequence"/>
</dbReference>
<name>A0A0D8BVF3_GEOKU</name>
<dbReference type="EMBL" id="JYBP01000003">
    <property type="protein sequence ID" value="KJE28120.1"/>
    <property type="molecule type" value="Genomic_DNA"/>
</dbReference>
<dbReference type="HAMAP" id="MF_01023">
    <property type="entry name" value="HisC_aminotrans_2"/>
    <property type="match status" value="1"/>
</dbReference>
<evidence type="ECO:0000256" key="8">
    <source>
        <dbReference type="ARBA" id="ARBA00047481"/>
    </source>
</evidence>
<dbReference type="CDD" id="cd00609">
    <property type="entry name" value="AAT_like"/>
    <property type="match status" value="1"/>
</dbReference>
<feature type="domain" description="Aminotransferase class I/classII large" evidence="10">
    <location>
        <begin position="30"/>
        <end position="353"/>
    </location>
</feature>
<comment type="pathway">
    <text evidence="2 9">Amino-acid biosynthesis; L-histidine biosynthesis; L-histidine from 5-phospho-alpha-D-ribose 1-diphosphate: step 7/9.</text>
</comment>
<evidence type="ECO:0000256" key="1">
    <source>
        <dbReference type="ARBA" id="ARBA00001933"/>
    </source>
</evidence>
<dbReference type="UniPathway" id="UPA00031">
    <property type="reaction ID" value="UER00012"/>
</dbReference>
<keyword evidence="5 9" id="KW-0808">Transferase</keyword>
<dbReference type="Pfam" id="PF00155">
    <property type="entry name" value="Aminotran_1_2"/>
    <property type="match status" value="1"/>
</dbReference>
<evidence type="ECO:0000256" key="9">
    <source>
        <dbReference type="HAMAP-Rule" id="MF_01023"/>
    </source>
</evidence>
<evidence type="ECO:0000256" key="7">
    <source>
        <dbReference type="ARBA" id="ARBA00023102"/>
    </source>
</evidence>
<dbReference type="PATRIC" id="fig|1462.6.peg.955"/>
<dbReference type="InterPro" id="IPR050106">
    <property type="entry name" value="HistidinolP_aminotransfase"/>
</dbReference>
<dbReference type="InterPro" id="IPR015422">
    <property type="entry name" value="PyrdxlP-dep_Trfase_small"/>
</dbReference>
<feature type="modified residue" description="N6-(pyridoxal phosphate)lysine" evidence="9">
    <location>
        <position position="222"/>
    </location>
</feature>
<evidence type="ECO:0000256" key="6">
    <source>
        <dbReference type="ARBA" id="ARBA00022898"/>
    </source>
</evidence>
<evidence type="ECO:0000256" key="3">
    <source>
        <dbReference type="ARBA" id="ARBA00011738"/>
    </source>
</evidence>
<dbReference type="InterPro" id="IPR015424">
    <property type="entry name" value="PyrdxlP-dep_Trfase"/>
</dbReference>
<dbReference type="OrthoDB" id="9813612at2"/>
<dbReference type="InterPro" id="IPR015421">
    <property type="entry name" value="PyrdxlP-dep_Trfase_major"/>
</dbReference>
<evidence type="ECO:0000256" key="2">
    <source>
        <dbReference type="ARBA" id="ARBA00005011"/>
    </source>
</evidence>
<protein>
    <recommendedName>
        <fullName evidence="9">Histidinol-phosphate aminotransferase</fullName>
        <ecNumber evidence="9">2.6.1.9</ecNumber>
    </recommendedName>
    <alternativeName>
        <fullName evidence="9">Imidazole acetol-phosphate transaminase</fullName>
    </alternativeName>
</protein>
<dbReference type="SUPFAM" id="SSF53383">
    <property type="entry name" value="PLP-dependent transferases"/>
    <property type="match status" value="1"/>
</dbReference>
<keyword evidence="7 9" id="KW-0368">Histidine biosynthesis</keyword>
<dbReference type="AlphaFoldDB" id="A0A0D8BVF3"/>
<dbReference type="PROSITE" id="PS00599">
    <property type="entry name" value="AA_TRANSFER_CLASS_2"/>
    <property type="match status" value="1"/>
</dbReference>
<evidence type="ECO:0000259" key="10">
    <source>
        <dbReference type="Pfam" id="PF00155"/>
    </source>
</evidence>
<reference evidence="11 12" key="1">
    <citation type="submission" date="2015-01" db="EMBL/GenBank/DDBJ databases">
        <authorList>
            <person name="Filippidou S."/>
            <person name="Jeanneret N."/>
            <person name="Russel-Delif L."/>
            <person name="Junier T."/>
            <person name="Wunderlin T."/>
            <person name="Molina V."/>
            <person name="Johnson S.L."/>
            <person name="Davenport K.W."/>
            <person name="Chain P.S."/>
            <person name="Dorador C."/>
            <person name="Junier P."/>
        </authorList>
    </citation>
    <scope>NUCLEOTIDE SEQUENCE [LARGE SCALE GENOMIC DNA]</scope>
    <source>
        <strain evidence="11 12">Et7/4</strain>
    </source>
</reference>
<comment type="similarity">
    <text evidence="9">Belongs to the class-II pyridoxal-phosphate-dependent aminotransferase family. Histidinol-phosphate aminotransferase subfamily.</text>
</comment>
<dbReference type="GO" id="GO:0030170">
    <property type="term" value="F:pyridoxal phosphate binding"/>
    <property type="evidence" value="ECO:0007669"/>
    <property type="project" value="InterPro"/>
</dbReference>
<dbReference type="NCBIfam" id="TIGR01141">
    <property type="entry name" value="hisC"/>
    <property type="match status" value="1"/>
</dbReference>
<dbReference type="EC" id="2.6.1.9" evidence="9"/>
<dbReference type="PANTHER" id="PTHR43643">
    <property type="entry name" value="HISTIDINOL-PHOSPHATE AMINOTRANSFERASE 2"/>
    <property type="match status" value="1"/>
</dbReference>
<organism evidence="11 12">
    <name type="scientific">Geobacillus kaustophilus</name>
    <dbReference type="NCBI Taxonomy" id="1462"/>
    <lineage>
        <taxon>Bacteria</taxon>
        <taxon>Bacillati</taxon>
        <taxon>Bacillota</taxon>
        <taxon>Bacilli</taxon>
        <taxon>Bacillales</taxon>
        <taxon>Anoxybacillaceae</taxon>
        <taxon>Geobacillus</taxon>
        <taxon>Geobacillus thermoleovorans group</taxon>
    </lineage>
</organism>
<accession>A0A0D8BVF3</accession>
<comment type="catalytic activity">
    <reaction evidence="8 9">
        <text>L-histidinol phosphate + 2-oxoglutarate = 3-(imidazol-4-yl)-2-oxopropyl phosphate + L-glutamate</text>
        <dbReference type="Rhea" id="RHEA:23744"/>
        <dbReference type="ChEBI" id="CHEBI:16810"/>
        <dbReference type="ChEBI" id="CHEBI:29985"/>
        <dbReference type="ChEBI" id="CHEBI:57766"/>
        <dbReference type="ChEBI" id="CHEBI:57980"/>
        <dbReference type="EC" id="2.6.1.9"/>
    </reaction>
</comment>
<keyword evidence="9" id="KW-0028">Amino-acid biosynthesis</keyword>
<evidence type="ECO:0000313" key="12">
    <source>
        <dbReference type="Proteomes" id="UP000032522"/>
    </source>
</evidence>
<dbReference type="GO" id="GO:0000105">
    <property type="term" value="P:L-histidine biosynthetic process"/>
    <property type="evidence" value="ECO:0007669"/>
    <property type="project" value="UniProtKB-UniRule"/>
</dbReference>
<dbReference type="InterPro" id="IPR001917">
    <property type="entry name" value="Aminotrans_II_pyridoxalP_BS"/>
</dbReference>
<dbReference type="GO" id="GO:0004400">
    <property type="term" value="F:histidinol-phosphate transaminase activity"/>
    <property type="evidence" value="ECO:0007669"/>
    <property type="project" value="UniProtKB-UniRule"/>
</dbReference>
<evidence type="ECO:0000256" key="5">
    <source>
        <dbReference type="ARBA" id="ARBA00022679"/>
    </source>
</evidence>
<sequence length="365" mass="40616">MQVKESLRGLSPYQPGKSIEEVKREYGLPEIIKLASNENPYGSSPAAKAAIAAGLDRLAVYPDGCARTLREKVAKHLGVKETQLLFGNGSDEVVQILCRAFLEPGVNTVMAAPTFPQYRHNAIIERAEVREVPLVDGRHDLEAMLAAIDENTRIVWICNPNNPTGTYVNDTELRAFLDRVPPHVLVVVDEAYYEYVTAPDYPQTVPLLNEYEQLVVMRTFSKAYGLAALRVGYGVASEALIRAVEPAREPFNTSAIAQAAAAAALDDQAFIRACVERNRAELERYYRFCEENGLKYYPSQTNFLFIDFGLDGDEVFRYLLERGVIVRSGQALGLPTGVRVTVGAKEQNDRVLEFVSQLLREKQLA</sequence>
<keyword evidence="6 9" id="KW-0663">Pyridoxal phosphate</keyword>
<dbReference type="InterPro" id="IPR004839">
    <property type="entry name" value="Aminotransferase_I/II_large"/>
</dbReference>
<keyword evidence="4 9" id="KW-0032">Aminotransferase</keyword>
<comment type="subunit">
    <text evidence="3 9">Homodimer.</text>
</comment>
<dbReference type="Gene3D" id="3.40.640.10">
    <property type="entry name" value="Type I PLP-dependent aspartate aminotransferase-like (Major domain)"/>
    <property type="match status" value="1"/>
</dbReference>